<dbReference type="OrthoDB" id="3683444at2"/>
<feature type="region of interest" description="Disordered" evidence="3">
    <location>
        <begin position="298"/>
        <end position="327"/>
    </location>
</feature>
<evidence type="ECO:0000313" key="6">
    <source>
        <dbReference type="Proteomes" id="UP000279994"/>
    </source>
</evidence>
<evidence type="ECO:0000256" key="3">
    <source>
        <dbReference type="SAM" id="MobiDB-lite"/>
    </source>
</evidence>
<dbReference type="GO" id="GO:0003723">
    <property type="term" value="F:RNA binding"/>
    <property type="evidence" value="ECO:0007669"/>
    <property type="project" value="InterPro"/>
</dbReference>
<dbReference type="AlphaFoldDB" id="A0A3N0GMF4"/>
<dbReference type="Pfam" id="PF13185">
    <property type="entry name" value="GAF_2"/>
    <property type="match status" value="1"/>
</dbReference>
<dbReference type="Proteomes" id="UP000279994">
    <property type="component" value="Unassembled WGS sequence"/>
</dbReference>
<keyword evidence="6" id="KW-1185">Reference proteome</keyword>
<sequence length="327" mass="34904">MARRGPGSRVDVRLRPKVRGPQGDVRTLYPWPAGRNGDPGGPRHVGFRRAGYGAEGVRRDVCLGGHLTGAMEEPLARACSELARTMARPGALIEVMQDLALRTSEVLGIPAAAVVLTDSAGTLRPVAATDAPGAGMVTTEMKLDEGPTIDALREGAVVFADDLEADERWPRYVERARSAGVEGVLAVPLRLGERPAGVLTVVASEPHRWHLTEVAAAEVLADLAAGYAAHESALDHVRRTAEQLQEALESRVDIEQAKGVLVGELGCTIDQAYAMLRDHARRNNASLRSVAQAVVHLGLRPPATSRRGARPTSRIRPVPPDQRTEGA</sequence>
<dbReference type="PROSITE" id="PS50921">
    <property type="entry name" value="ANTAR"/>
    <property type="match status" value="1"/>
</dbReference>
<dbReference type="SUPFAM" id="SSF55781">
    <property type="entry name" value="GAF domain-like"/>
    <property type="match status" value="1"/>
</dbReference>
<gene>
    <name evidence="5" type="ORF">EFL26_11645</name>
</gene>
<accession>A0A3N0GMF4</accession>
<dbReference type="SMART" id="SM00065">
    <property type="entry name" value="GAF"/>
    <property type="match status" value="1"/>
</dbReference>
<dbReference type="InterPro" id="IPR005561">
    <property type="entry name" value="ANTAR"/>
</dbReference>
<dbReference type="InterPro" id="IPR003018">
    <property type="entry name" value="GAF"/>
</dbReference>
<proteinExistence type="predicted"/>
<name>A0A3N0GMF4_9ACTN</name>
<dbReference type="InterPro" id="IPR029016">
    <property type="entry name" value="GAF-like_dom_sf"/>
</dbReference>
<evidence type="ECO:0000256" key="1">
    <source>
        <dbReference type="ARBA" id="ARBA00023015"/>
    </source>
</evidence>
<evidence type="ECO:0000313" key="5">
    <source>
        <dbReference type="EMBL" id="RNM13645.1"/>
    </source>
</evidence>
<evidence type="ECO:0000259" key="4">
    <source>
        <dbReference type="PROSITE" id="PS50921"/>
    </source>
</evidence>
<dbReference type="EMBL" id="RJSF01000040">
    <property type="protein sequence ID" value="RNM13645.1"/>
    <property type="molecule type" value="Genomic_DNA"/>
</dbReference>
<dbReference type="Pfam" id="PF03861">
    <property type="entry name" value="ANTAR"/>
    <property type="match status" value="1"/>
</dbReference>
<organism evidence="5 6">
    <name type="scientific">Nocardioides pocheonensis</name>
    <dbReference type="NCBI Taxonomy" id="661485"/>
    <lineage>
        <taxon>Bacteria</taxon>
        <taxon>Bacillati</taxon>
        <taxon>Actinomycetota</taxon>
        <taxon>Actinomycetes</taxon>
        <taxon>Propionibacteriales</taxon>
        <taxon>Nocardioidaceae</taxon>
        <taxon>Nocardioides</taxon>
    </lineage>
</organism>
<feature type="region of interest" description="Disordered" evidence="3">
    <location>
        <begin position="19"/>
        <end position="44"/>
    </location>
</feature>
<dbReference type="InterPro" id="IPR036388">
    <property type="entry name" value="WH-like_DNA-bd_sf"/>
</dbReference>
<dbReference type="Gene3D" id="3.30.450.40">
    <property type="match status" value="1"/>
</dbReference>
<keyword evidence="2" id="KW-0804">Transcription</keyword>
<dbReference type="Gene3D" id="1.10.10.10">
    <property type="entry name" value="Winged helix-like DNA-binding domain superfamily/Winged helix DNA-binding domain"/>
    <property type="match status" value="1"/>
</dbReference>
<feature type="domain" description="ANTAR" evidence="4">
    <location>
        <begin position="234"/>
        <end position="295"/>
    </location>
</feature>
<keyword evidence="1" id="KW-0805">Transcription regulation</keyword>
<comment type="caution">
    <text evidence="5">The sequence shown here is derived from an EMBL/GenBank/DDBJ whole genome shotgun (WGS) entry which is preliminary data.</text>
</comment>
<reference evidence="5 6" key="1">
    <citation type="submission" date="2018-11" db="EMBL/GenBank/DDBJ databases">
        <authorList>
            <person name="Li F."/>
        </authorList>
    </citation>
    <scope>NUCLEOTIDE SEQUENCE [LARGE SCALE GENOMIC DNA]</scope>
    <source>
        <strain evidence="5 6">Gsoil 818</strain>
    </source>
</reference>
<protein>
    <submittedName>
        <fullName evidence="5">ANTAR domain-containing protein</fullName>
    </submittedName>
</protein>
<evidence type="ECO:0000256" key="2">
    <source>
        <dbReference type="ARBA" id="ARBA00023163"/>
    </source>
</evidence>
<dbReference type="SMART" id="SM01012">
    <property type="entry name" value="ANTAR"/>
    <property type="match status" value="1"/>
</dbReference>